<accession>A0A6A3FGT8</accession>
<evidence type="ECO:0000313" key="5">
    <source>
        <dbReference type="EMBL" id="KAE9129219.1"/>
    </source>
</evidence>
<evidence type="ECO:0000259" key="3">
    <source>
        <dbReference type="PROSITE" id="PS50203"/>
    </source>
</evidence>
<feature type="region of interest" description="Disordered" evidence="2">
    <location>
        <begin position="490"/>
        <end position="515"/>
    </location>
</feature>
<evidence type="ECO:0000313" key="10">
    <source>
        <dbReference type="Proteomes" id="UP000429523"/>
    </source>
</evidence>
<dbReference type="InterPro" id="IPR053033">
    <property type="entry name" value="Androglobin-like"/>
</dbReference>
<dbReference type="OrthoDB" id="167576at2759"/>
<evidence type="ECO:0000313" key="13">
    <source>
        <dbReference type="Proteomes" id="UP000440367"/>
    </source>
</evidence>
<keyword evidence="11" id="KW-1185">Reference proteome</keyword>
<dbReference type="InterPro" id="IPR038765">
    <property type="entry name" value="Papain-like_cys_pep_sf"/>
</dbReference>
<dbReference type="EMBL" id="QXGD01000193">
    <property type="protein sequence ID" value="KAE9248476.1"/>
    <property type="molecule type" value="Genomic_DNA"/>
</dbReference>
<dbReference type="PANTHER" id="PTHR46298:SF1">
    <property type="entry name" value="ANDROGLOBIN"/>
    <property type="match status" value="1"/>
</dbReference>
<feature type="region of interest" description="Disordered" evidence="2">
    <location>
        <begin position="1"/>
        <end position="84"/>
    </location>
</feature>
<feature type="compositionally biased region" description="Polar residues" evidence="2">
    <location>
        <begin position="182"/>
        <end position="193"/>
    </location>
</feature>
<proteinExistence type="predicted"/>
<comment type="caution">
    <text evidence="4">The sequence shown here is derived from an EMBL/GenBank/DDBJ whole genome shotgun (WGS) entry which is preliminary data.</text>
</comment>
<dbReference type="Pfam" id="PF00648">
    <property type="entry name" value="Peptidase_C2"/>
    <property type="match status" value="1"/>
</dbReference>
<evidence type="ECO:0000313" key="4">
    <source>
        <dbReference type="EMBL" id="KAE8944909.1"/>
    </source>
</evidence>
<feature type="compositionally biased region" description="Polar residues" evidence="2">
    <location>
        <begin position="1028"/>
        <end position="1041"/>
    </location>
</feature>
<dbReference type="PROSITE" id="PS50203">
    <property type="entry name" value="CALPAIN_CAT"/>
    <property type="match status" value="1"/>
</dbReference>
<evidence type="ECO:0000313" key="14">
    <source>
        <dbReference type="Proteomes" id="UP000440732"/>
    </source>
</evidence>
<gene>
    <name evidence="9" type="ORF">PF001_g4355</name>
    <name evidence="8" type="ORF">PF002_g5767</name>
    <name evidence="7" type="ORF">PF005_g4966</name>
    <name evidence="6" type="ORF">PF006_g4164</name>
    <name evidence="5" type="ORF">PF007_g4987</name>
    <name evidence="4" type="ORF">PF009_g5425</name>
</gene>
<comment type="caution">
    <text evidence="1">Lacks conserved residue(s) required for the propagation of feature annotation.</text>
</comment>
<evidence type="ECO:0000313" key="15">
    <source>
        <dbReference type="Proteomes" id="UP000441208"/>
    </source>
</evidence>
<feature type="region of interest" description="Disordered" evidence="2">
    <location>
        <begin position="1026"/>
        <end position="1066"/>
    </location>
</feature>
<dbReference type="EMBL" id="QXGA01000142">
    <property type="protein sequence ID" value="KAE9151552.1"/>
    <property type="molecule type" value="Genomic_DNA"/>
</dbReference>
<evidence type="ECO:0000313" key="8">
    <source>
        <dbReference type="EMBL" id="KAE9248476.1"/>
    </source>
</evidence>
<dbReference type="Proteomes" id="UP000437068">
    <property type="component" value="Unassembled WGS sequence"/>
</dbReference>
<evidence type="ECO:0000313" key="12">
    <source>
        <dbReference type="Proteomes" id="UP000437068"/>
    </source>
</evidence>
<dbReference type="AlphaFoldDB" id="A0A6A3FGT8"/>
<dbReference type="InterPro" id="IPR001300">
    <property type="entry name" value="Peptidase_C2_calpain_cat"/>
</dbReference>
<feature type="compositionally biased region" description="Polar residues" evidence="2">
    <location>
        <begin position="1057"/>
        <end position="1066"/>
    </location>
</feature>
<dbReference type="Proteomes" id="UP000441208">
    <property type="component" value="Unassembled WGS sequence"/>
</dbReference>
<sequence>MPPKKLPSKLTAQGSSSLNPPPTARSYRQPVPTPDLPESDSIPPLWTPNAVPTEVFPEWTDPSTLPSEHWGTAEEPFEDQLSPENLLVPTEAIGYKEEITWKRPCEFLPVIADLPVVPATPPPVVPEPKAAGGKKGAAPTAKKGEPEPPKKPPPSKHAHVFLPRSKERDYGFLRSEKAGASASGTVTAPSTASDLHHDQEWRIPRDFQRRWSPEQIDALQAWGREEERIEREQQNRERVYMGFEDAIAYIVNERPRDLLAEVDFDADDLVDDGEDEDEAITGDVDVSNATSPWGVVPPPRIEVAPNSVYKPEIPHGEIVHADMASYFRIVEQLYTSGDESIGVFPNSAPFLWQAIYPQDSSGHPVYNAGGKYSVKLFVCGRWRRVDVDDRLPLDSDGNVVYLASSMKNEVWPSLLVKALYKVMYWLHPNYNQSAEPDARSISLVDGMCQRMVQIMLTLTSWKVSRWEPGISQSFSENIYHQLQQFVPRTQQPEQIDEPSELSLEADSAADGTAEIPPVVEEMDDKPATQSRPKPRAVICSAGRDRVADLVFGEAVLVIDVVGDTGNTTFKVVHQGSPAAISEEVTGVNDLVFLLVHPLLQYSDTFVRAWLPNPESSLEGAPLAPFETSRVHFVVVTLQDRVAEQPAGDNSTEISHKYVNLVATLTPVQVPYNPDQSVDNLSKPSALTATYLGVDPNGSVILIEEKEKKENSRSSLPVIVTLNSTFSGYINIPAVDTGSIVYRMYPQNTLRYGYSMQVESDYKVAFQDAPTYWRSLSNLRVMECDGTYPVMLPGSWNVIFKQSFELSPLTEENVSPPELRIDLHLTEELLGSFTHISVVNDFTGEVKRAATLCSKISLPAASNDGVFTPTTYTLIVDCAPGDFHVRQGKWKLTLASDWDITKPTTHQMKMTRYEGVYEPNKPLLCFRDVIMAPKNSIWTSFQLQLLQDGAVVNNLAAKLEVFDLGTEQNPKIGEVSAKGDVRLLQLPCIPAGEVSQPPVDDKRGYILQGSIDRSTCIVPDELNSLRPFRSSTGRTPVTTTPVDENESSEAAASGESNLPATARSSRGSSGIKWRVNCWSTEEVKLLEDNTKELQYEAIRASWAEKAVDRTTNGAVSRLLYLGKLDQAEAKMKQDNMTDEQIAKVRGRFEWVQAVKSKVAAPEGISESYLEQDGTGDEKLLSEDELAESRHLLLERIGVVEADKEQRRVARALAKEERAKELKNMFRTVIEKRTVSLKTQQELKRELAAVQTRSA</sequence>
<dbReference type="EMBL" id="QXGB01000167">
    <property type="protein sequence ID" value="KAE9226824.1"/>
    <property type="molecule type" value="Genomic_DNA"/>
</dbReference>
<dbReference type="GO" id="GO:0006508">
    <property type="term" value="P:proteolysis"/>
    <property type="evidence" value="ECO:0007669"/>
    <property type="project" value="InterPro"/>
</dbReference>
<evidence type="ECO:0000313" key="6">
    <source>
        <dbReference type="EMBL" id="KAE9151552.1"/>
    </source>
</evidence>
<dbReference type="Proteomes" id="UP000433483">
    <property type="component" value="Unassembled WGS sequence"/>
</dbReference>
<evidence type="ECO:0000313" key="7">
    <source>
        <dbReference type="EMBL" id="KAE9226824.1"/>
    </source>
</evidence>
<evidence type="ECO:0000313" key="9">
    <source>
        <dbReference type="EMBL" id="KAE9322525.1"/>
    </source>
</evidence>
<feature type="compositionally biased region" description="Low complexity" evidence="2">
    <location>
        <begin position="127"/>
        <end position="141"/>
    </location>
</feature>
<name>A0A6A3FGT8_9STRA</name>
<feature type="compositionally biased region" description="Low complexity" evidence="2">
    <location>
        <begin position="1047"/>
        <end position="1056"/>
    </location>
</feature>
<dbReference type="EMBL" id="QXGF01000182">
    <property type="protein sequence ID" value="KAE8944909.1"/>
    <property type="molecule type" value="Genomic_DNA"/>
</dbReference>
<dbReference type="SUPFAM" id="SSF54001">
    <property type="entry name" value="Cysteine proteinases"/>
    <property type="match status" value="1"/>
</dbReference>
<evidence type="ECO:0000256" key="2">
    <source>
        <dbReference type="SAM" id="MobiDB-lite"/>
    </source>
</evidence>
<evidence type="ECO:0000313" key="11">
    <source>
        <dbReference type="Proteomes" id="UP000433483"/>
    </source>
</evidence>
<organism evidence="4 10">
    <name type="scientific">Phytophthora fragariae</name>
    <dbReference type="NCBI Taxonomy" id="53985"/>
    <lineage>
        <taxon>Eukaryota</taxon>
        <taxon>Sar</taxon>
        <taxon>Stramenopiles</taxon>
        <taxon>Oomycota</taxon>
        <taxon>Peronosporomycetes</taxon>
        <taxon>Peronosporales</taxon>
        <taxon>Peronosporaceae</taxon>
        <taxon>Phytophthora</taxon>
    </lineage>
</organism>
<dbReference type="Proteomes" id="UP000440367">
    <property type="component" value="Unassembled WGS sequence"/>
</dbReference>
<reference evidence="10 11" key="1">
    <citation type="submission" date="2018-08" db="EMBL/GenBank/DDBJ databases">
        <title>Genomic investigation of the strawberry pathogen Phytophthora fragariae indicates pathogenicity is determined by transcriptional variation in three key races.</title>
        <authorList>
            <person name="Adams T.M."/>
            <person name="Armitage A.D."/>
            <person name="Sobczyk M.K."/>
            <person name="Bates H.J."/>
            <person name="Dunwell J.M."/>
            <person name="Nellist C.F."/>
            <person name="Harrison R.J."/>
        </authorList>
    </citation>
    <scope>NUCLEOTIDE SEQUENCE [LARGE SCALE GENOMIC DNA]</scope>
    <source>
        <strain evidence="9 12">A4</strain>
        <strain evidence="8 13">BC-1</strain>
        <strain evidence="7 11">NOV-27</strain>
        <strain evidence="6 14">NOV-5</strain>
        <strain evidence="5 15">NOV-71</strain>
        <strain evidence="4 10">NOV-9</strain>
    </source>
</reference>
<dbReference type="PANTHER" id="PTHR46298">
    <property type="entry name" value="ANDROGLOBIN"/>
    <property type="match status" value="1"/>
</dbReference>
<dbReference type="EMBL" id="QXGE01000150">
    <property type="protein sequence ID" value="KAE9322525.1"/>
    <property type="molecule type" value="Genomic_DNA"/>
</dbReference>
<dbReference type="Proteomes" id="UP000440732">
    <property type="component" value="Unassembled WGS sequence"/>
</dbReference>
<evidence type="ECO:0000256" key="1">
    <source>
        <dbReference type="PROSITE-ProRule" id="PRU00239"/>
    </source>
</evidence>
<dbReference type="EMBL" id="QXFZ01000168">
    <property type="protein sequence ID" value="KAE9129219.1"/>
    <property type="molecule type" value="Genomic_DNA"/>
</dbReference>
<feature type="region of interest" description="Disordered" evidence="2">
    <location>
        <begin position="119"/>
        <end position="164"/>
    </location>
</feature>
<dbReference type="Proteomes" id="UP000429523">
    <property type="component" value="Unassembled WGS sequence"/>
</dbReference>
<dbReference type="GO" id="GO:0004198">
    <property type="term" value="F:calcium-dependent cysteine-type endopeptidase activity"/>
    <property type="evidence" value="ECO:0007669"/>
    <property type="project" value="InterPro"/>
</dbReference>
<protein>
    <recommendedName>
        <fullName evidence="3">Calpain catalytic domain-containing protein</fullName>
    </recommendedName>
</protein>
<feature type="region of interest" description="Disordered" evidence="2">
    <location>
        <begin position="176"/>
        <end position="195"/>
    </location>
</feature>
<feature type="domain" description="Calpain catalytic" evidence="3">
    <location>
        <begin position="355"/>
        <end position="422"/>
    </location>
</feature>